<dbReference type="InterPro" id="IPR026960">
    <property type="entry name" value="RVT-Znf"/>
</dbReference>
<dbReference type="GO" id="GO:0003676">
    <property type="term" value="F:nucleic acid binding"/>
    <property type="evidence" value="ECO:0007669"/>
    <property type="project" value="InterPro"/>
</dbReference>
<dbReference type="InterPro" id="IPR002156">
    <property type="entry name" value="RNaseH_domain"/>
</dbReference>
<comment type="caution">
    <text evidence="3">The sequence shown here is derived from an EMBL/GenBank/DDBJ whole genome shotgun (WGS) entry which is preliminary data.</text>
</comment>
<proteinExistence type="predicted"/>
<keyword evidence="1" id="KW-0812">Transmembrane</keyword>
<dbReference type="CDD" id="cd06222">
    <property type="entry name" value="RNase_H_like"/>
    <property type="match status" value="1"/>
</dbReference>
<keyword evidence="1" id="KW-0472">Membrane</keyword>
<dbReference type="Pfam" id="PF00078">
    <property type="entry name" value="RVT_1"/>
    <property type="match status" value="1"/>
</dbReference>
<sequence length="746" mass="83892">MNLKLDISKAYDRVEWSFLRSVLGMLRFLSSFVELIMLCVLSVSYSFVLSGRQFGSITPQRGLRQGDPLSPYLFLLCTESLSSLFRAATGRGTVPVVAICRGAPSISRLLFADDTMVFCPAKVSMVQHVRQILDTYKFASGQEINLHKSSAAFSRNTPLETQQQLVAILGLRLENKHEIYLGKGGSHPSRSAGHSLLCHVLFSAFDYSTSGFQSLAANFFWHDGDRRKIHWLAWNQICKSKLDGGLGFRNLEAFNLALLAKQLWRLLLRPDNLVCKVLKAKYFPHSHLFDARLGARPSFTWRSIMTAMELFRAGCRWRIGTGLSVNIWQDPWLPRTPSFWVISPKPRNCSLVHVSELILDDRRIWNAELISALFWQEDRELIVQIPLSFTGTTDLLVWHYSNNGIFSVRSTYHLALSLASSAGTSGDRWSINTWRKVWQASIPNKAKVFIWRAIHNILPTSKNLQKRLQQVVAFCPFCDCVEETLIHTLLRCSFARQVWALSDIHWQNLDSHALVEDWTDGLSLKLPSSDFNFVIMICWTIWWSRNLKFARKDFLFPLQVVDFARNYLLAFSLHSPNNTLAVSVKKDSWSCPPMGWIKVNFDGNVLDGGRALGLGIIARDAVGSCLAWLSVRLNRGGSAELAEAFAAREAICLAQKYQWHQVILEGDCSSVLDKLSEARPDFSISSPLIADTRSLCSFLNSVSFSHVLRTGNIAADFLASSALNQVGDSSLLPPGLSAVILDDLSH</sequence>
<name>A0AAW2WFG5_9LAMI</name>
<feature type="transmembrane region" description="Helical" evidence="1">
    <location>
        <begin position="28"/>
        <end position="48"/>
    </location>
</feature>
<reference evidence="3" key="2">
    <citation type="journal article" date="2024" name="Plant">
        <title>Genomic evolution and insights into agronomic trait innovations of Sesamum species.</title>
        <authorList>
            <person name="Miao H."/>
            <person name="Wang L."/>
            <person name="Qu L."/>
            <person name="Liu H."/>
            <person name="Sun Y."/>
            <person name="Le M."/>
            <person name="Wang Q."/>
            <person name="Wei S."/>
            <person name="Zheng Y."/>
            <person name="Lin W."/>
            <person name="Duan Y."/>
            <person name="Cao H."/>
            <person name="Xiong S."/>
            <person name="Wang X."/>
            <person name="Wei L."/>
            <person name="Li C."/>
            <person name="Ma Q."/>
            <person name="Ju M."/>
            <person name="Zhao R."/>
            <person name="Li G."/>
            <person name="Mu C."/>
            <person name="Tian Q."/>
            <person name="Mei H."/>
            <person name="Zhang T."/>
            <person name="Gao T."/>
            <person name="Zhang H."/>
        </authorList>
    </citation>
    <scope>NUCLEOTIDE SEQUENCE</scope>
    <source>
        <strain evidence="3">KEN1</strain>
    </source>
</reference>
<evidence type="ECO:0000256" key="1">
    <source>
        <dbReference type="SAM" id="Phobius"/>
    </source>
</evidence>
<gene>
    <name evidence="3" type="ORF">Slati_2539000</name>
</gene>
<organism evidence="3">
    <name type="scientific">Sesamum latifolium</name>
    <dbReference type="NCBI Taxonomy" id="2727402"/>
    <lineage>
        <taxon>Eukaryota</taxon>
        <taxon>Viridiplantae</taxon>
        <taxon>Streptophyta</taxon>
        <taxon>Embryophyta</taxon>
        <taxon>Tracheophyta</taxon>
        <taxon>Spermatophyta</taxon>
        <taxon>Magnoliopsida</taxon>
        <taxon>eudicotyledons</taxon>
        <taxon>Gunneridae</taxon>
        <taxon>Pentapetalae</taxon>
        <taxon>asterids</taxon>
        <taxon>lamiids</taxon>
        <taxon>Lamiales</taxon>
        <taxon>Pedaliaceae</taxon>
        <taxon>Sesamum</taxon>
    </lineage>
</organism>
<dbReference type="SUPFAM" id="SSF56672">
    <property type="entry name" value="DNA/RNA polymerases"/>
    <property type="match status" value="1"/>
</dbReference>
<reference evidence="3" key="1">
    <citation type="submission" date="2020-06" db="EMBL/GenBank/DDBJ databases">
        <authorList>
            <person name="Li T."/>
            <person name="Hu X."/>
            <person name="Zhang T."/>
            <person name="Song X."/>
            <person name="Zhang H."/>
            <person name="Dai N."/>
            <person name="Sheng W."/>
            <person name="Hou X."/>
            <person name="Wei L."/>
        </authorList>
    </citation>
    <scope>NUCLEOTIDE SEQUENCE</scope>
    <source>
        <strain evidence="3">KEN1</strain>
        <tissue evidence="3">Leaf</tissue>
    </source>
</reference>
<dbReference type="PROSITE" id="PS50878">
    <property type="entry name" value="RT_POL"/>
    <property type="match status" value="1"/>
</dbReference>
<dbReference type="InterPro" id="IPR036397">
    <property type="entry name" value="RNaseH_sf"/>
</dbReference>
<dbReference type="PANTHER" id="PTHR33116">
    <property type="entry name" value="REVERSE TRANSCRIPTASE ZINC-BINDING DOMAIN-CONTAINING PROTEIN-RELATED-RELATED"/>
    <property type="match status" value="1"/>
</dbReference>
<dbReference type="InterPro" id="IPR000477">
    <property type="entry name" value="RT_dom"/>
</dbReference>
<protein>
    <submittedName>
        <fullName evidence="3">Mitochondrial protein</fullName>
    </submittedName>
</protein>
<dbReference type="SUPFAM" id="SSF53098">
    <property type="entry name" value="Ribonuclease H-like"/>
    <property type="match status" value="1"/>
</dbReference>
<dbReference type="EMBL" id="JACGWN010000008">
    <property type="protein sequence ID" value="KAL0440560.1"/>
    <property type="molecule type" value="Genomic_DNA"/>
</dbReference>
<dbReference type="InterPro" id="IPR012337">
    <property type="entry name" value="RNaseH-like_sf"/>
</dbReference>
<evidence type="ECO:0000259" key="2">
    <source>
        <dbReference type="PROSITE" id="PS50878"/>
    </source>
</evidence>
<dbReference type="GO" id="GO:0004523">
    <property type="term" value="F:RNA-DNA hybrid ribonuclease activity"/>
    <property type="evidence" value="ECO:0007669"/>
    <property type="project" value="InterPro"/>
</dbReference>
<feature type="domain" description="Reverse transcriptase" evidence="2">
    <location>
        <begin position="1"/>
        <end position="173"/>
    </location>
</feature>
<dbReference type="Pfam" id="PF13966">
    <property type="entry name" value="zf-RVT"/>
    <property type="match status" value="1"/>
</dbReference>
<dbReference type="InterPro" id="IPR044730">
    <property type="entry name" value="RNase_H-like_dom_plant"/>
</dbReference>
<evidence type="ECO:0000313" key="3">
    <source>
        <dbReference type="EMBL" id="KAL0440560.1"/>
    </source>
</evidence>
<dbReference type="AlphaFoldDB" id="A0AAW2WFG5"/>
<dbReference type="Gene3D" id="3.30.420.10">
    <property type="entry name" value="Ribonuclease H-like superfamily/Ribonuclease H"/>
    <property type="match status" value="1"/>
</dbReference>
<keyword evidence="1" id="KW-1133">Transmembrane helix</keyword>
<accession>A0AAW2WFG5</accession>
<dbReference type="InterPro" id="IPR043502">
    <property type="entry name" value="DNA/RNA_pol_sf"/>
</dbReference>
<dbReference type="PANTHER" id="PTHR33116:SF86">
    <property type="entry name" value="REVERSE TRANSCRIPTASE DOMAIN-CONTAINING PROTEIN"/>
    <property type="match status" value="1"/>
</dbReference>
<dbReference type="Pfam" id="PF13456">
    <property type="entry name" value="RVT_3"/>
    <property type="match status" value="1"/>
</dbReference>